<keyword evidence="2 5" id="KW-0812">Transmembrane</keyword>
<keyword evidence="7" id="KW-0436">Ligase</keyword>
<feature type="transmembrane region" description="Helical" evidence="5">
    <location>
        <begin position="159"/>
        <end position="177"/>
    </location>
</feature>
<evidence type="ECO:0000259" key="6">
    <source>
        <dbReference type="Pfam" id="PF04932"/>
    </source>
</evidence>
<feature type="transmembrane region" description="Helical" evidence="5">
    <location>
        <begin position="228"/>
        <end position="247"/>
    </location>
</feature>
<feature type="transmembrane region" description="Helical" evidence="5">
    <location>
        <begin position="389"/>
        <end position="408"/>
    </location>
</feature>
<dbReference type="PANTHER" id="PTHR37422:SF13">
    <property type="entry name" value="LIPOPOLYSACCHARIDE BIOSYNTHESIS PROTEIN PA4999-RELATED"/>
    <property type="match status" value="1"/>
</dbReference>
<dbReference type="AlphaFoldDB" id="A0A4V2UQL1"/>
<keyword evidence="4 5" id="KW-0472">Membrane</keyword>
<comment type="subcellular location">
    <subcellularLocation>
        <location evidence="1">Membrane</location>
        <topology evidence="1">Multi-pass membrane protein</topology>
    </subcellularLocation>
</comment>
<evidence type="ECO:0000256" key="4">
    <source>
        <dbReference type="ARBA" id="ARBA00023136"/>
    </source>
</evidence>
<proteinExistence type="predicted"/>
<accession>A0A4V2UQL1</accession>
<dbReference type="Pfam" id="PF04932">
    <property type="entry name" value="Wzy_C"/>
    <property type="match status" value="1"/>
</dbReference>
<comment type="caution">
    <text evidence="7">The sequence shown here is derived from an EMBL/GenBank/DDBJ whole genome shotgun (WGS) entry which is preliminary data.</text>
</comment>
<dbReference type="GO" id="GO:0016874">
    <property type="term" value="F:ligase activity"/>
    <property type="evidence" value="ECO:0007669"/>
    <property type="project" value="UniProtKB-KW"/>
</dbReference>
<evidence type="ECO:0000256" key="3">
    <source>
        <dbReference type="ARBA" id="ARBA00022989"/>
    </source>
</evidence>
<reference evidence="7 8" key="1">
    <citation type="submission" date="2019-03" db="EMBL/GenBank/DDBJ databases">
        <title>Genomic Encyclopedia of Type Strains, Phase IV (KMG-IV): sequencing the most valuable type-strain genomes for metagenomic binning, comparative biology and taxonomic classification.</title>
        <authorList>
            <person name="Goeker M."/>
        </authorList>
    </citation>
    <scope>NUCLEOTIDE SEQUENCE [LARGE SCALE GENOMIC DNA]</scope>
    <source>
        <strain evidence="7 8">DSM 103923</strain>
    </source>
</reference>
<evidence type="ECO:0000256" key="5">
    <source>
        <dbReference type="SAM" id="Phobius"/>
    </source>
</evidence>
<feature type="transmembrane region" description="Helical" evidence="5">
    <location>
        <begin position="337"/>
        <end position="355"/>
    </location>
</feature>
<dbReference type="InterPro" id="IPR051533">
    <property type="entry name" value="WaaL-like"/>
</dbReference>
<dbReference type="GO" id="GO:0016020">
    <property type="term" value="C:membrane"/>
    <property type="evidence" value="ECO:0007669"/>
    <property type="project" value="UniProtKB-SubCell"/>
</dbReference>
<feature type="transmembrane region" description="Helical" evidence="5">
    <location>
        <begin position="121"/>
        <end position="139"/>
    </location>
</feature>
<dbReference type="InterPro" id="IPR007016">
    <property type="entry name" value="O-antigen_ligase-rel_domated"/>
</dbReference>
<feature type="transmembrane region" description="Helical" evidence="5">
    <location>
        <begin position="63"/>
        <end position="83"/>
    </location>
</feature>
<feature type="transmembrane region" description="Helical" evidence="5">
    <location>
        <begin position="184"/>
        <end position="201"/>
    </location>
</feature>
<keyword evidence="3 5" id="KW-1133">Transmembrane helix</keyword>
<evidence type="ECO:0000313" key="7">
    <source>
        <dbReference type="EMBL" id="TCS71307.1"/>
    </source>
</evidence>
<keyword evidence="8" id="KW-1185">Reference proteome</keyword>
<organism evidence="7 8">
    <name type="scientific">Sulfuritortus calidifontis</name>
    <dbReference type="NCBI Taxonomy" id="1914471"/>
    <lineage>
        <taxon>Bacteria</taxon>
        <taxon>Pseudomonadati</taxon>
        <taxon>Pseudomonadota</taxon>
        <taxon>Betaproteobacteria</taxon>
        <taxon>Nitrosomonadales</taxon>
        <taxon>Thiobacillaceae</taxon>
        <taxon>Sulfuritortus</taxon>
    </lineage>
</organism>
<dbReference type="RefSeq" id="WP_126463203.1">
    <property type="nucleotide sequence ID" value="NZ_AP018721.1"/>
</dbReference>
<feature type="transmembrane region" description="Helical" evidence="5">
    <location>
        <begin position="30"/>
        <end position="51"/>
    </location>
</feature>
<name>A0A4V2UQL1_9PROT</name>
<protein>
    <submittedName>
        <fullName evidence="7">O-antigen ligase</fullName>
    </submittedName>
</protein>
<sequence>MSTLNLLKPHLTAESLARFFGLMLIAWQPFWSGARLPTLLLVLLGLWMLWHKRIDFSSTPVKRLGMVFLLLGVPVLISIPGSYDIQGSLSVAAVLLLFYIAGLALLQGLKRSEDQQWLQKWLLIVLLAWTMDGWIQYLFGRDLLGVPFGEDGRILGPFGGNLHLGIFLTVLMPATLWHLAKERPWVALVILALIAFIAGMSGARSNVVFLLLGSALLFTQFAWRQRLLMAPILAGMLALTVALSPTLPAKISQFSSFTTNTGLFQKIDNALSLRLTIWETGWHMLQDRPFTGVGTSAFAEAYDTYSPRTDDPFRNGGPMKTPYHAHQMYVSIAAESGWPGLIGLMVAIGLCASWFFRAPQAYRHQAAPYAASLAVIVFPIQSQPVLYTIWWFPIVLLLLCSMITSLSLPTPAEKPKQ</sequence>
<gene>
    <name evidence="7" type="ORF">EDC61_11033</name>
</gene>
<evidence type="ECO:0000256" key="2">
    <source>
        <dbReference type="ARBA" id="ARBA00022692"/>
    </source>
</evidence>
<evidence type="ECO:0000313" key="8">
    <source>
        <dbReference type="Proteomes" id="UP000295135"/>
    </source>
</evidence>
<dbReference type="PANTHER" id="PTHR37422">
    <property type="entry name" value="TEICHURONIC ACID BIOSYNTHESIS PROTEIN TUAE"/>
    <property type="match status" value="1"/>
</dbReference>
<feature type="domain" description="O-antigen ligase-related" evidence="6">
    <location>
        <begin position="190"/>
        <end position="344"/>
    </location>
</feature>
<feature type="transmembrane region" description="Helical" evidence="5">
    <location>
        <begin position="89"/>
        <end position="109"/>
    </location>
</feature>
<dbReference type="EMBL" id="SLZY01000010">
    <property type="protein sequence ID" value="TCS71307.1"/>
    <property type="molecule type" value="Genomic_DNA"/>
</dbReference>
<dbReference type="OrthoDB" id="8576060at2"/>
<dbReference type="Proteomes" id="UP000295135">
    <property type="component" value="Unassembled WGS sequence"/>
</dbReference>
<evidence type="ECO:0000256" key="1">
    <source>
        <dbReference type="ARBA" id="ARBA00004141"/>
    </source>
</evidence>